<gene>
    <name evidence="1" type="ORF">GCM10011594_37990</name>
</gene>
<evidence type="ECO:0000313" key="2">
    <source>
        <dbReference type="Proteomes" id="UP000655208"/>
    </source>
</evidence>
<reference evidence="1" key="1">
    <citation type="journal article" date="2014" name="Int. J. Syst. Evol. Microbiol.">
        <title>Complete genome sequence of Corynebacterium casei LMG S-19264T (=DSM 44701T), isolated from a smear-ripened cheese.</title>
        <authorList>
            <consortium name="US DOE Joint Genome Institute (JGI-PGF)"/>
            <person name="Walter F."/>
            <person name="Albersmeier A."/>
            <person name="Kalinowski J."/>
            <person name="Ruckert C."/>
        </authorList>
    </citation>
    <scope>NUCLEOTIDE SEQUENCE</scope>
    <source>
        <strain evidence="1">CGMCC 4.7308</strain>
    </source>
</reference>
<name>A0A917T9L0_9ACTN</name>
<accession>A0A917T9L0</accession>
<organism evidence="1 2">
    <name type="scientific">Nakamurella endophytica</name>
    <dbReference type="NCBI Taxonomy" id="1748367"/>
    <lineage>
        <taxon>Bacteria</taxon>
        <taxon>Bacillati</taxon>
        <taxon>Actinomycetota</taxon>
        <taxon>Actinomycetes</taxon>
        <taxon>Nakamurellales</taxon>
        <taxon>Nakamurellaceae</taxon>
        <taxon>Nakamurella</taxon>
    </lineage>
</organism>
<proteinExistence type="predicted"/>
<keyword evidence="2" id="KW-1185">Reference proteome</keyword>
<dbReference type="EMBL" id="BMNA01000013">
    <property type="protein sequence ID" value="GGM14367.1"/>
    <property type="molecule type" value="Genomic_DNA"/>
</dbReference>
<reference evidence="1" key="2">
    <citation type="submission" date="2020-09" db="EMBL/GenBank/DDBJ databases">
        <authorList>
            <person name="Sun Q."/>
            <person name="Zhou Y."/>
        </authorList>
    </citation>
    <scope>NUCLEOTIDE SEQUENCE</scope>
    <source>
        <strain evidence="1">CGMCC 4.7308</strain>
    </source>
</reference>
<dbReference type="Proteomes" id="UP000655208">
    <property type="component" value="Unassembled WGS sequence"/>
</dbReference>
<sequence length="86" mass="8594">MRVLVRPADVVDELVQGVGVHLVQRVVQLLGGGGLRGQADDVAAAALPGAGQDAHHGGLPVPAGAKAMCTRRPLVATSLTKAAARG</sequence>
<protein>
    <submittedName>
        <fullName evidence="1">Uncharacterized protein</fullName>
    </submittedName>
</protein>
<comment type="caution">
    <text evidence="1">The sequence shown here is derived from an EMBL/GenBank/DDBJ whole genome shotgun (WGS) entry which is preliminary data.</text>
</comment>
<evidence type="ECO:0000313" key="1">
    <source>
        <dbReference type="EMBL" id="GGM14367.1"/>
    </source>
</evidence>
<dbReference type="AlphaFoldDB" id="A0A917T9L0"/>